<dbReference type="Proteomes" id="UP001162131">
    <property type="component" value="Unassembled WGS sequence"/>
</dbReference>
<feature type="binding site" evidence="6">
    <location>
        <position position="33"/>
    </location>
    <ligand>
        <name>ATP</name>
        <dbReference type="ChEBI" id="CHEBI:30616"/>
    </ligand>
</feature>
<dbReference type="Pfam" id="PF00069">
    <property type="entry name" value="Pkinase"/>
    <property type="match status" value="1"/>
</dbReference>
<dbReference type="PROSITE" id="PS00107">
    <property type="entry name" value="PROTEIN_KINASE_ATP"/>
    <property type="match status" value="1"/>
</dbReference>
<organism evidence="10 11">
    <name type="scientific">Blepharisma stoltei</name>
    <dbReference type="NCBI Taxonomy" id="1481888"/>
    <lineage>
        <taxon>Eukaryota</taxon>
        <taxon>Sar</taxon>
        <taxon>Alveolata</taxon>
        <taxon>Ciliophora</taxon>
        <taxon>Postciliodesmatophora</taxon>
        <taxon>Heterotrichea</taxon>
        <taxon>Heterotrichida</taxon>
        <taxon>Blepharismidae</taxon>
        <taxon>Blepharisma</taxon>
    </lineage>
</organism>
<evidence type="ECO:0000259" key="9">
    <source>
        <dbReference type="PROSITE" id="PS50011"/>
    </source>
</evidence>
<dbReference type="AlphaFoldDB" id="A0AAU9JJ14"/>
<evidence type="ECO:0000256" key="8">
    <source>
        <dbReference type="SAM" id="MobiDB-lite"/>
    </source>
</evidence>
<dbReference type="SMART" id="SM00220">
    <property type="entry name" value="S_TKc"/>
    <property type="match status" value="1"/>
</dbReference>
<evidence type="ECO:0000256" key="6">
    <source>
        <dbReference type="PROSITE-ProRule" id="PRU10141"/>
    </source>
</evidence>
<evidence type="ECO:0000313" key="10">
    <source>
        <dbReference type="EMBL" id="CAG9325092.1"/>
    </source>
</evidence>
<dbReference type="InterPro" id="IPR011009">
    <property type="entry name" value="Kinase-like_dom_sf"/>
</dbReference>
<dbReference type="PROSITE" id="PS50011">
    <property type="entry name" value="PROTEIN_KINASE_DOM"/>
    <property type="match status" value="1"/>
</dbReference>
<dbReference type="InterPro" id="IPR008271">
    <property type="entry name" value="Ser/Thr_kinase_AS"/>
</dbReference>
<keyword evidence="11" id="KW-1185">Reference proteome</keyword>
<accession>A0AAU9JJ14</accession>
<keyword evidence="2" id="KW-0808">Transferase</keyword>
<keyword evidence="4" id="KW-0418">Kinase</keyword>
<feature type="domain" description="Protein kinase" evidence="9">
    <location>
        <begin position="4"/>
        <end position="281"/>
    </location>
</feature>
<evidence type="ECO:0000256" key="1">
    <source>
        <dbReference type="ARBA" id="ARBA00022527"/>
    </source>
</evidence>
<dbReference type="Gene3D" id="1.10.510.10">
    <property type="entry name" value="Transferase(Phosphotransferase) domain 1"/>
    <property type="match status" value="1"/>
</dbReference>
<dbReference type="SUPFAM" id="SSF56112">
    <property type="entry name" value="Protein kinase-like (PK-like)"/>
    <property type="match status" value="1"/>
</dbReference>
<feature type="region of interest" description="Disordered" evidence="8">
    <location>
        <begin position="283"/>
        <end position="334"/>
    </location>
</feature>
<dbReference type="PANTHER" id="PTHR24055">
    <property type="entry name" value="MITOGEN-ACTIVATED PROTEIN KINASE"/>
    <property type="match status" value="1"/>
</dbReference>
<dbReference type="PROSITE" id="PS00108">
    <property type="entry name" value="PROTEIN_KINASE_ST"/>
    <property type="match status" value="1"/>
</dbReference>
<evidence type="ECO:0000256" key="2">
    <source>
        <dbReference type="ARBA" id="ARBA00022679"/>
    </source>
</evidence>
<name>A0AAU9JJ14_9CILI</name>
<comment type="caution">
    <text evidence="10">The sequence shown here is derived from an EMBL/GenBank/DDBJ whole genome shotgun (WGS) entry which is preliminary data.</text>
</comment>
<protein>
    <recommendedName>
        <fullName evidence="9">Protein kinase domain-containing protein</fullName>
    </recommendedName>
</protein>
<dbReference type="GO" id="GO:0005524">
    <property type="term" value="F:ATP binding"/>
    <property type="evidence" value="ECO:0007669"/>
    <property type="project" value="UniProtKB-UniRule"/>
</dbReference>
<dbReference type="InterPro" id="IPR050117">
    <property type="entry name" value="MAPK"/>
</dbReference>
<dbReference type="FunFam" id="3.30.200.20:FF:000545">
    <property type="entry name" value="CMGC family protein kinase"/>
    <property type="match status" value="1"/>
</dbReference>
<dbReference type="CDD" id="cd07830">
    <property type="entry name" value="STKc_MAK_like"/>
    <property type="match status" value="1"/>
</dbReference>
<evidence type="ECO:0000256" key="5">
    <source>
        <dbReference type="ARBA" id="ARBA00022840"/>
    </source>
</evidence>
<dbReference type="InterPro" id="IPR017441">
    <property type="entry name" value="Protein_kinase_ATP_BS"/>
</dbReference>
<evidence type="ECO:0000256" key="4">
    <source>
        <dbReference type="ARBA" id="ARBA00022777"/>
    </source>
</evidence>
<evidence type="ECO:0000313" key="11">
    <source>
        <dbReference type="Proteomes" id="UP001162131"/>
    </source>
</evidence>
<dbReference type="InterPro" id="IPR000719">
    <property type="entry name" value="Prot_kinase_dom"/>
</dbReference>
<dbReference type="EMBL" id="CAJZBQ010000037">
    <property type="protein sequence ID" value="CAG9325092.1"/>
    <property type="molecule type" value="Genomic_DNA"/>
</dbReference>
<feature type="compositionally biased region" description="Basic and acidic residues" evidence="8">
    <location>
        <begin position="311"/>
        <end position="326"/>
    </location>
</feature>
<keyword evidence="1 7" id="KW-0723">Serine/threonine-protein kinase</keyword>
<evidence type="ECO:0000256" key="7">
    <source>
        <dbReference type="RuleBase" id="RU000304"/>
    </source>
</evidence>
<evidence type="ECO:0000256" key="3">
    <source>
        <dbReference type="ARBA" id="ARBA00022741"/>
    </source>
</evidence>
<keyword evidence="3 6" id="KW-0547">Nucleotide-binding</keyword>
<gene>
    <name evidence="10" type="ORF">BSTOLATCC_MIC37838</name>
</gene>
<feature type="compositionally biased region" description="Polar residues" evidence="8">
    <location>
        <begin position="283"/>
        <end position="293"/>
    </location>
</feature>
<dbReference type="GO" id="GO:0004674">
    <property type="term" value="F:protein serine/threonine kinase activity"/>
    <property type="evidence" value="ECO:0007669"/>
    <property type="project" value="UniProtKB-KW"/>
</dbReference>
<proteinExistence type="inferred from homology"/>
<dbReference type="FunFam" id="1.10.510.10:FF:000624">
    <property type="entry name" value="Mitogen-activated protein kinase"/>
    <property type="match status" value="1"/>
</dbReference>
<sequence length="349" mass="39781">MDRYKVIKTIGDGTYGSVSKAVHRNTGDVVAIKQMKKSVRGWNECINMREVRALLHINHPNIVKMLEVIKENNYLALVFEFLDEDVYHHIKDRTKLLSETHIRNIIFQTLQGLAYMHSKGLFHRDLKPENLLIKAGTVKIADFGLVRDMRQKPPFTEYVSTRWYRAPEVLLRSQNYGPAIDMFALGALMAELYTFKPLFPGSSEADMLQKICKIMGTPRNWPQGQSLASQIGYRFPNEIGIPLQSLVPNASEFAIDLMKAMLNYNPEARPTAVDALRHPYFSTSLSIPRNPQNHDPVPQPPSTNRPNELAKFSRPDKEAQKGKPKGEAQSSVYERMKKAKYVPGVVCKW</sequence>
<reference evidence="10" key="1">
    <citation type="submission" date="2021-09" db="EMBL/GenBank/DDBJ databases">
        <authorList>
            <consortium name="AG Swart"/>
            <person name="Singh M."/>
            <person name="Singh A."/>
            <person name="Seah K."/>
            <person name="Emmerich C."/>
        </authorList>
    </citation>
    <scope>NUCLEOTIDE SEQUENCE</scope>
    <source>
        <strain evidence="10">ATCC30299</strain>
    </source>
</reference>
<comment type="similarity">
    <text evidence="7">Belongs to the protein kinase superfamily.</text>
</comment>
<keyword evidence="5 6" id="KW-0067">ATP-binding</keyword>
<dbReference type="Gene3D" id="3.30.200.20">
    <property type="entry name" value="Phosphorylase Kinase, domain 1"/>
    <property type="match status" value="1"/>
</dbReference>